<keyword evidence="2" id="KW-1185">Reference proteome</keyword>
<dbReference type="EMBL" id="BPLR01006056">
    <property type="protein sequence ID" value="GIY07158.1"/>
    <property type="molecule type" value="Genomic_DNA"/>
</dbReference>
<protein>
    <submittedName>
        <fullName evidence="1">Uncharacterized protein</fullName>
    </submittedName>
</protein>
<evidence type="ECO:0000313" key="1">
    <source>
        <dbReference type="EMBL" id="GIY07158.1"/>
    </source>
</evidence>
<organism evidence="1 2">
    <name type="scientific">Caerostris extrusa</name>
    <name type="common">Bark spider</name>
    <name type="synonym">Caerostris bankana</name>
    <dbReference type="NCBI Taxonomy" id="172846"/>
    <lineage>
        <taxon>Eukaryota</taxon>
        <taxon>Metazoa</taxon>
        <taxon>Ecdysozoa</taxon>
        <taxon>Arthropoda</taxon>
        <taxon>Chelicerata</taxon>
        <taxon>Arachnida</taxon>
        <taxon>Araneae</taxon>
        <taxon>Araneomorphae</taxon>
        <taxon>Entelegynae</taxon>
        <taxon>Araneoidea</taxon>
        <taxon>Araneidae</taxon>
        <taxon>Caerostris</taxon>
    </lineage>
</organism>
<dbReference type="Proteomes" id="UP001054945">
    <property type="component" value="Unassembled WGS sequence"/>
</dbReference>
<evidence type="ECO:0000313" key="2">
    <source>
        <dbReference type="Proteomes" id="UP001054945"/>
    </source>
</evidence>
<proteinExistence type="predicted"/>
<gene>
    <name evidence="1" type="ORF">CEXT_791641</name>
</gene>
<dbReference type="AlphaFoldDB" id="A0AAV4QIE7"/>
<sequence>MTPETLNNYGKANSFPVNNTYELECPTNNAMDPALQRNIICNYPEFSASIKTYSSSSNLEHKISRSDLRADMLYAQYQPTTTSLQKVNLDSHCASSVKYEDIQSDISSDIPYMSQQYNFPQNITVGSFINVSKCYEHSSSNNHKHKISRSCLRTDMLYPQYQPQHYCNKLI</sequence>
<reference evidence="1 2" key="1">
    <citation type="submission" date="2021-06" db="EMBL/GenBank/DDBJ databases">
        <title>Caerostris extrusa draft genome.</title>
        <authorList>
            <person name="Kono N."/>
            <person name="Arakawa K."/>
        </authorList>
    </citation>
    <scope>NUCLEOTIDE SEQUENCE [LARGE SCALE GENOMIC DNA]</scope>
</reference>
<name>A0AAV4QIE7_CAEEX</name>
<comment type="caution">
    <text evidence="1">The sequence shown here is derived from an EMBL/GenBank/DDBJ whole genome shotgun (WGS) entry which is preliminary data.</text>
</comment>
<accession>A0AAV4QIE7</accession>